<reference evidence="1 2" key="1">
    <citation type="journal article" date="2022" name="bioRxiv">
        <title>The genome of the oomycete Peronosclerospora sorghi, a cosmopolitan pathogen of maize and sorghum, is inflated with dispersed pseudogenes.</title>
        <authorList>
            <person name="Fletcher K."/>
            <person name="Martin F."/>
            <person name="Isakeit T."/>
            <person name="Cavanaugh K."/>
            <person name="Magill C."/>
            <person name="Michelmore R."/>
        </authorList>
    </citation>
    <scope>NUCLEOTIDE SEQUENCE [LARGE SCALE GENOMIC DNA]</scope>
    <source>
        <strain evidence="1">P6</strain>
    </source>
</reference>
<name>A0ACC0VRY9_9STRA</name>
<evidence type="ECO:0000313" key="2">
    <source>
        <dbReference type="Proteomes" id="UP001163321"/>
    </source>
</evidence>
<dbReference type="EMBL" id="CM047587">
    <property type="protein sequence ID" value="KAI9908720.1"/>
    <property type="molecule type" value="Genomic_DNA"/>
</dbReference>
<dbReference type="Proteomes" id="UP001163321">
    <property type="component" value="Chromosome 8"/>
</dbReference>
<organism evidence="1 2">
    <name type="scientific">Peronosclerospora sorghi</name>
    <dbReference type="NCBI Taxonomy" id="230839"/>
    <lineage>
        <taxon>Eukaryota</taxon>
        <taxon>Sar</taxon>
        <taxon>Stramenopiles</taxon>
        <taxon>Oomycota</taxon>
        <taxon>Peronosporomycetes</taxon>
        <taxon>Peronosporales</taxon>
        <taxon>Peronosporaceae</taxon>
        <taxon>Peronosclerospora</taxon>
    </lineage>
</organism>
<gene>
    <name evidence="1" type="ORF">PsorP6_016124</name>
</gene>
<accession>A0ACC0VRY9</accession>
<keyword evidence="2" id="KW-1185">Reference proteome</keyword>
<proteinExistence type="predicted"/>
<comment type="caution">
    <text evidence="1">The sequence shown here is derived from an EMBL/GenBank/DDBJ whole genome shotgun (WGS) entry which is preliminary data.</text>
</comment>
<sequence>MGYESSERPEHQIKILTVASAVSSVLSIIGILYILGRYWYARRLQAKSLAVYAASAHHLDVTKELIHVLAYLDLFGAIGRAFGVLPTKTFNQVAGEPVTAVCKLQAFLITFGDGAPIAWNFIMALNLYQWVCLGEDQQMLLTKLKWYIAGTLVATLSIPTLCLVWHKFGDAALWCWIVVDSDPTEELWWMIGALYFWVVAGACAMATFLVLVKMNMKKRLKTHVNDDATDAYDAVVHNLTVYISGFLFCWCPAVAHRVYVFWAGEPSFPLYLLHATIVPLQGFINAVIYGKFHIWVRRHVRTPWVGPPPPTRPTSPAPRLSFSKQGGIDAPAIRAQEQHHELGTASLFVTTFDLEWRACPPNLHDWIPSRHDLYVFSLQHVVDVQATEQQLRGYLLQVNYPAAYRSITSIAGTTVRGTVQDASVCQIVFVNHADDASGNVAVDAVDGRMGAHKHSLVPQVVGLPLRYFDASLAFVACDLTPSSDTTPTTTLEAKQDEAARLVHAFSMSADRAAVDFPHLYHHTILAGNLNFDIAMPTASVYGAIEQAYKAACLQRATDAAIDAQLHALDKTDAASRRATQKMAPCDLEAGRRCSHASSCSSMHSVYEHVETNWNDELPFTVLQSPHVHDDNARASKHSASTFDTWTSFLDAHLLPSPCDASSDATKPRGMMMDRRLAAAGPDKLRTYKKIRDLVGKAHLVADKTARQWSHLLRYDQLRASMEAKEIFTGFEEPTIDFLPTFPRKRGVAASFSMVGERSCCDLFTCVNNDNDDDRDRPAYKDRILVHSLDDTKERLTCVQYWSCEAILTSSHKPVCTLYELAIDRFFSYKNDQAAVADLRQGNHALRDKRDMREFKIKLVNLDVHLWTYAERDDAAAARRPTSRRSSTSGAFPSTTTSTSRRSGFHASVRAGPPSSFVHLVGRVFGKSRGPSSNNSTHASGVSDHASSRDDPRFSASRRELLPVEPVRLATIFPLPSDDVYALQRKVYEVAHFVQKGFHSSARMDEHEEAHLAYTNCRTRTWHEAKTHGLTHSALTQTVNGSVHLALRIDAANGQGGQGVLCLHERDLMAHAAPMLDDATPLPFDLVLTWGGTHVGYLHGDVLCAM</sequence>
<evidence type="ECO:0000313" key="1">
    <source>
        <dbReference type="EMBL" id="KAI9908720.1"/>
    </source>
</evidence>
<protein>
    <submittedName>
        <fullName evidence="1">Uncharacterized protein</fullName>
    </submittedName>
</protein>